<protein>
    <submittedName>
        <fullName evidence="1">Transcription factor MYB113</fullName>
    </submittedName>
</protein>
<proteinExistence type="predicted"/>
<gene>
    <name evidence="1" type="ORF">LOK49_LG09G02780</name>
</gene>
<dbReference type="Proteomes" id="UP001060215">
    <property type="component" value="Chromosome 8"/>
</dbReference>
<reference evidence="1 2" key="1">
    <citation type="journal article" date="2022" name="Plant J.">
        <title>Chromosome-level genome of Camellia lanceoleosa provides a valuable resource for understanding genome evolution and self-incompatibility.</title>
        <authorList>
            <person name="Gong W."/>
            <person name="Xiao S."/>
            <person name="Wang L."/>
            <person name="Liao Z."/>
            <person name="Chang Y."/>
            <person name="Mo W."/>
            <person name="Hu G."/>
            <person name="Li W."/>
            <person name="Zhao G."/>
            <person name="Zhu H."/>
            <person name="Hu X."/>
            <person name="Ji K."/>
            <person name="Xiang X."/>
            <person name="Song Q."/>
            <person name="Yuan D."/>
            <person name="Jin S."/>
            <person name="Zhang L."/>
        </authorList>
    </citation>
    <scope>NUCLEOTIDE SEQUENCE [LARGE SCALE GENOMIC DNA]</scope>
    <source>
        <strain evidence="1">SQ_2022a</strain>
    </source>
</reference>
<dbReference type="EMBL" id="CM045765">
    <property type="protein sequence ID" value="KAI8001677.1"/>
    <property type="molecule type" value="Genomic_DNA"/>
</dbReference>
<organism evidence="1 2">
    <name type="scientific">Camellia lanceoleosa</name>
    <dbReference type="NCBI Taxonomy" id="1840588"/>
    <lineage>
        <taxon>Eukaryota</taxon>
        <taxon>Viridiplantae</taxon>
        <taxon>Streptophyta</taxon>
        <taxon>Embryophyta</taxon>
        <taxon>Tracheophyta</taxon>
        <taxon>Spermatophyta</taxon>
        <taxon>Magnoliopsida</taxon>
        <taxon>eudicotyledons</taxon>
        <taxon>Gunneridae</taxon>
        <taxon>Pentapetalae</taxon>
        <taxon>asterids</taxon>
        <taxon>Ericales</taxon>
        <taxon>Theaceae</taxon>
        <taxon>Camellia</taxon>
    </lineage>
</organism>
<accession>A0ACC0GMI8</accession>
<comment type="caution">
    <text evidence="1">The sequence shown here is derived from an EMBL/GenBank/DDBJ whole genome shotgun (WGS) entry which is preliminary data.</text>
</comment>
<name>A0ACC0GMI8_9ERIC</name>
<sequence length="209" mass="23981">MSHPTTNGLRKGCWAEEEDRLLRKYVETFGEGNWKHIPTKAGLNRCRKSCRLRWLNYLRPNIKRGDFGVDEDDLIIKLHRLLGNRWSLIAGRIPGRTANDIKNYWNSCLSKKASTSDSKITSSLETQSAMNLEPLEGEFQSSSDRKTEGEKEEDEEDTALFWRSLLLEGVLKETRKLSVKNKEKKVQDDDFFQGLGDLVQDMEILGGSE</sequence>
<keyword evidence="2" id="KW-1185">Reference proteome</keyword>
<evidence type="ECO:0000313" key="2">
    <source>
        <dbReference type="Proteomes" id="UP001060215"/>
    </source>
</evidence>
<evidence type="ECO:0000313" key="1">
    <source>
        <dbReference type="EMBL" id="KAI8001677.1"/>
    </source>
</evidence>